<evidence type="ECO:0000313" key="1">
    <source>
        <dbReference type="EMBL" id="JAB73241.1"/>
    </source>
</evidence>
<name>V5IDW5_IXORI</name>
<proteinExistence type="evidence at transcript level"/>
<accession>V5IDW5</accession>
<dbReference type="EMBL" id="GANP01011227">
    <property type="protein sequence ID" value="JAB73241.1"/>
    <property type="molecule type" value="mRNA"/>
</dbReference>
<reference evidence="1" key="1">
    <citation type="journal article" date="2015" name="Sci. Rep.">
        <title>Tissue- and time-dependent transcription in Ixodes ricinus salivary glands and midguts when blood feeding on the vertebrate host.</title>
        <authorList>
            <person name="Kotsyfakis M."/>
            <person name="Schwarz A."/>
            <person name="Erhart J."/>
            <person name="Ribeiro J.M."/>
        </authorList>
    </citation>
    <scope>NUCLEOTIDE SEQUENCE</scope>
    <source>
        <tissue evidence="1">Salivary gland and midgut</tissue>
    </source>
</reference>
<protein>
    <submittedName>
        <fullName evidence="1">Uncharacterized protein</fullName>
    </submittedName>
</protein>
<dbReference type="AlphaFoldDB" id="V5IDW5"/>
<sequence length="121" mass="13797">SPAWSESGLLPEFSVGVQQLLKGAPLPEAILGNLRRQMRQELISFLDDHNLLQEGSSGTLRWQYSDLGKCLATKYPKLLWDPPREGGDRRVEVWSTFMRRLSATRRSRRKTLKGDRSTDSP</sequence>
<organism evidence="1">
    <name type="scientific">Ixodes ricinus</name>
    <name type="common">Common tick</name>
    <name type="synonym">Acarus ricinus</name>
    <dbReference type="NCBI Taxonomy" id="34613"/>
    <lineage>
        <taxon>Eukaryota</taxon>
        <taxon>Metazoa</taxon>
        <taxon>Ecdysozoa</taxon>
        <taxon>Arthropoda</taxon>
        <taxon>Chelicerata</taxon>
        <taxon>Arachnida</taxon>
        <taxon>Acari</taxon>
        <taxon>Parasitiformes</taxon>
        <taxon>Ixodida</taxon>
        <taxon>Ixodoidea</taxon>
        <taxon>Ixodidae</taxon>
        <taxon>Ixodinae</taxon>
        <taxon>Ixodes</taxon>
    </lineage>
</organism>
<feature type="non-terminal residue" evidence="1">
    <location>
        <position position="1"/>
    </location>
</feature>